<feature type="domain" description="Reverse transcriptase Ty1/copia-type" evidence="1">
    <location>
        <begin position="35"/>
        <end position="141"/>
    </location>
</feature>
<dbReference type="Pfam" id="PF07727">
    <property type="entry name" value="RVT_2"/>
    <property type="match status" value="1"/>
</dbReference>
<proteinExistence type="predicted"/>
<accession>A0AAW2IKL4</accession>
<name>A0AAW2IKL4_9LAMI</name>
<evidence type="ECO:0000313" key="2">
    <source>
        <dbReference type="EMBL" id="KAL0282352.1"/>
    </source>
</evidence>
<gene>
    <name evidence="2" type="ORF">Sangu_2956100</name>
</gene>
<dbReference type="InterPro" id="IPR013103">
    <property type="entry name" value="RVT_2"/>
</dbReference>
<comment type="caution">
    <text evidence="2">The sequence shown here is derived from an EMBL/GenBank/DDBJ whole genome shotgun (WGS) entry which is preliminary data.</text>
</comment>
<dbReference type="AlphaFoldDB" id="A0AAW2IKL4"/>
<reference evidence="2" key="1">
    <citation type="submission" date="2020-06" db="EMBL/GenBank/DDBJ databases">
        <authorList>
            <person name="Li T."/>
            <person name="Hu X."/>
            <person name="Zhang T."/>
            <person name="Song X."/>
            <person name="Zhang H."/>
            <person name="Dai N."/>
            <person name="Sheng W."/>
            <person name="Hou X."/>
            <person name="Wei L."/>
        </authorList>
    </citation>
    <scope>NUCLEOTIDE SEQUENCE</scope>
    <source>
        <strain evidence="2">G01</strain>
        <tissue evidence="2">Leaf</tissue>
    </source>
</reference>
<organism evidence="2">
    <name type="scientific">Sesamum angustifolium</name>
    <dbReference type="NCBI Taxonomy" id="2727405"/>
    <lineage>
        <taxon>Eukaryota</taxon>
        <taxon>Viridiplantae</taxon>
        <taxon>Streptophyta</taxon>
        <taxon>Embryophyta</taxon>
        <taxon>Tracheophyta</taxon>
        <taxon>Spermatophyta</taxon>
        <taxon>Magnoliopsida</taxon>
        <taxon>eudicotyledons</taxon>
        <taxon>Gunneridae</taxon>
        <taxon>Pentapetalae</taxon>
        <taxon>asterids</taxon>
        <taxon>lamiids</taxon>
        <taxon>Lamiales</taxon>
        <taxon>Pedaliaceae</taxon>
        <taxon>Sesamum</taxon>
    </lineage>
</organism>
<evidence type="ECO:0000259" key="1">
    <source>
        <dbReference type="Pfam" id="PF07727"/>
    </source>
</evidence>
<dbReference type="EMBL" id="JACGWK010001825">
    <property type="protein sequence ID" value="KAL0282352.1"/>
    <property type="molecule type" value="Genomic_DNA"/>
</dbReference>
<sequence>MAITQTDEPKSYKQTVQDVRWQEAMTKKLKVLEQNHTWALESLPFSKKAIGSKWVYKMKYNSDGSIEQYKDHLVAKGYTQVEGFDYTETFAPIAKFTTVRTLLAVAATMSWELHQLNVHNAFLHGDLDEEVYMTPPPGNLATIETEYVD</sequence>
<reference evidence="2" key="2">
    <citation type="journal article" date="2024" name="Plant">
        <title>Genomic evolution and insights into agronomic trait innovations of Sesamum species.</title>
        <authorList>
            <person name="Miao H."/>
            <person name="Wang L."/>
            <person name="Qu L."/>
            <person name="Liu H."/>
            <person name="Sun Y."/>
            <person name="Le M."/>
            <person name="Wang Q."/>
            <person name="Wei S."/>
            <person name="Zheng Y."/>
            <person name="Lin W."/>
            <person name="Duan Y."/>
            <person name="Cao H."/>
            <person name="Xiong S."/>
            <person name="Wang X."/>
            <person name="Wei L."/>
            <person name="Li C."/>
            <person name="Ma Q."/>
            <person name="Ju M."/>
            <person name="Zhao R."/>
            <person name="Li G."/>
            <person name="Mu C."/>
            <person name="Tian Q."/>
            <person name="Mei H."/>
            <person name="Zhang T."/>
            <person name="Gao T."/>
            <person name="Zhang H."/>
        </authorList>
    </citation>
    <scope>NUCLEOTIDE SEQUENCE</scope>
    <source>
        <strain evidence="2">G01</strain>
    </source>
</reference>
<protein>
    <submittedName>
        <fullName evidence="2">Retrovirus-related Pol polyprotein from transposon TNT 1-94</fullName>
    </submittedName>
</protein>